<dbReference type="RefSeq" id="WP_146648249.1">
    <property type="nucleotide sequence ID" value="NZ_CP012333.1"/>
</dbReference>
<organism evidence="2 3">
    <name type="scientific">Labilithrix luteola</name>
    <dbReference type="NCBI Taxonomy" id="1391654"/>
    <lineage>
        <taxon>Bacteria</taxon>
        <taxon>Pseudomonadati</taxon>
        <taxon>Myxococcota</taxon>
        <taxon>Polyangia</taxon>
        <taxon>Polyangiales</taxon>
        <taxon>Labilitrichaceae</taxon>
        <taxon>Labilithrix</taxon>
    </lineage>
</organism>
<dbReference type="PROSITE" id="PS51257">
    <property type="entry name" value="PROKAR_LIPOPROTEIN"/>
    <property type="match status" value="1"/>
</dbReference>
<dbReference type="AlphaFoldDB" id="A0A0K1PU20"/>
<evidence type="ECO:0000256" key="1">
    <source>
        <dbReference type="SAM" id="SignalP"/>
    </source>
</evidence>
<feature type="signal peptide" evidence="1">
    <location>
        <begin position="1"/>
        <end position="18"/>
    </location>
</feature>
<accession>A0A0K1PU20</accession>
<evidence type="ECO:0000313" key="3">
    <source>
        <dbReference type="Proteomes" id="UP000064967"/>
    </source>
</evidence>
<evidence type="ECO:0000313" key="2">
    <source>
        <dbReference type="EMBL" id="AKU97038.1"/>
    </source>
</evidence>
<dbReference type="Proteomes" id="UP000064967">
    <property type="component" value="Chromosome"/>
</dbReference>
<keyword evidence="3" id="KW-1185">Reference proteome</keyword>
<reference evidence="2 3" key="1">
    <citation type="submission" date="2015-08" db="EMBL/GenBank/DDBJ databases">
        <authorList>
            <person name="Babu N.S."/>
            <person name="Beckwith C.J."/>
            <person name="Beseler K.G."/>
            <person name="Brison A."/>
            <person name="Carone J.V."/>
            <person name="Caskin T.P."/>
            <person name="Diamond M."/>
            <person name="Durham M.E."/>
            <person name="Foxe J.M."/>
            <person name="Go M."/>
            <person name="Henderson B.A."/>
            <person name="Jones I.B."/>
            <person name="McGettigan J.A."/>
            <person name="Micheletti S.J."/>
            <person name="Nasrallah M.E."/>
            <person name="Ortiz D."/>
            <person name="Piller C.R."/>
            <person name="Privatt S.R."/>
            <person name="Schneider S.L."/>
            <person name="Sharp S."/>
            <person name="Smith T.C."/>
            <person name="Stanton J.D."/>
            <person name="Ullery H.E."/>
            <person name="Wilson R.J."/>
            <person name="Serrano M.G."/>
            <person name="Buck G."/>
            <person name="Lee V."/>
            <person name="Wang Y."/>
            <person name="Carvalho R."/>
            <person name="Voegtly L."/>
            <person name="Shi R."/>
            <person name="Duckworth R."/>
            <person name="Johnson A."/>
            <person name="Loviza R."/>
            <person name="Walstead R."/>
            <person name="Shah Z."/>
            <person name="Kiflezghi M."/>
            <person name="Wade K."/>
            <person name="Ball S.L."/>
            <person name="Bradley K.W."/>
            <person name="Asai D.J."/>
            <person name="Bowman C.A."/>
            <person name="Russell D.A."/>
            <person name="Pope W.H."/>
            <person name="Jacobs-Sera D."/>
            <person name="Hendrix R.W."/>
            <person name="Hatfull G.F."/>
        </authorList>
    </citation>
    <scope>NUCLEOTIDE SEQUENCE [LARGE SCALE GENOMIC DNA]</scope>
    <source>
        <strain evidence="2 3">DSM 27648</strain>
    </source>
</reference>
<name>A0A0K1PU20_9BACT</name>
<keyword evidence="1" id="KW-0732">Signal</keyword>
<sequence length="628" mass="69082">MKASTLLLAGALVLGACAGTTNHVAIANDVAISITPATDDLPFDPRGARLRSATEQLSRLAGHPIAFQFDAAVVSAVRPDFERQLIDAIEQVARSLTAWKEAEPSAFPRTANALRKIECRYRATAKEPSATFDANSGVMAIDLDAHPAALVPRGAFYEAIATEDDAYRETVFGRGDVDSIPASDRRAYFEYLTRTRPGWGSLYERRFRDRPKGLAPADALAQSPHADVIARVVRLHDLSKRSDPELATKARAWLFDQLYSFFHNAYRQKELVAIGPGTPFRNAEAAYGRFLAAEVPSATDKERLATARYVCDTDAPQAYPTFDRFAFGLGIVDAWFKAGMPQTARADDPKSQLFDEVVCPSVRTASGEHTRDRSCSSMHTGWLGFATSSADGQKKLAQALDARNDAALADQVLYTVHYSSSTRRGESNAFLEVFHALDPKLRSWRAAVDILASERHGQDEAEAARIWKAYPDKRGSALLLVARAHRDYGRYNGDEYWKRFPESYGTTVDATVLGGMLDHGRIALELVPQLWPALSRGYSRADLLVPRLDTLVPDASSADATDALRSLSDVVTRLCEDKNTADLDKLHAYFERRATARPAEQRAFAILRRDTAPGGCKARTKKPAEESP</sequence>
<feature type="chain" id="PRO_5005466363" evidence="1">
    <location>
        <begin position="19"/>
        <end position="628"/>
    </location>
</feature>
<gene>
    <name evidence="2" type="ORF">AKJ09_03702</name>
</gene>
<dbReference type="STRING" id="1391654.AKJ09_03702"/>
<dbReference type="EMBL" id="CP012333">
    <property type="protein sequence ID" value="AKU97038.1"/>
    <property type="molecule type" value="Genomic_DNA"/>
</dbReference>
<protein>
    <submittedName>
        <fullName evidence="2">Uncharacterized protein</fullName>
    </submittedName>
</protein>
<dbReference type="KEGG" id="llu:AKJ09_03702"/>
<proteinExistence type="predicted"/>